<keyword evidence="11" id="KW-0407">Ion channel</keyword>
<evidence type="ECO:0000256" key="3">
    <source>
        <dbReference type="ARBA" id="ARBA00022448"/>
    </source>
</evidence>
<dbReference type="PANTHER" id="PTHR31462">
    <property type="entry name" value="ENDOSOMAL/LYSOSOMAL POTASSIUM CHANNEL TMEM175"/>
    <property type="match status" value="1"/>
</dbReference>
<keyword evidence="9" id="KW-0406">Ion transport</keyword>
<dbReference type="GO" id="GO:0016020">
    <property type="term" value="C:membrane"/>
    <property type="evidence" value="ECO:0007669"/>
    <property type="project" value="UniProtKB-SubCell"/>
</dbReference>
<comment type="subcellular location">
    <subcellularLocation>
        <location evidence="1">Membrane</location>
        <topology evidence="1">Multi-pass membrane protein</topology>
    </subcellularLocation>
</comment>
<feature type="transmembrane region" description="Helical" evidence="13">
    <location>
        <begin position="157"/>
        <end position="185"/>
    </location>
</feature>
<dbReference type="GO" id="GO:0015252">
    <property type="term" value="F:proton channel activity"/>
    <property type="evidence" value="ECO:0007669"/>
    <property type="project" value="InterPro"/>
</dbReference>
<evidence type="ECO:0000256" key="1">
    <source>
        <dbReference type="ARBA" id="ARBA00004141"/>
    </source>
</evidence>
<evidence type="ECO:0000256" key="4">
    <source>
        <dbReference type="ARBA" id="ARBA00022538"/>
    </source>
</evidence>
<feature type="transmembrane region" description="Helical" evidence="13">
    <location>
        <begin position="114"/>
        <end position="136"/>
    </location>
</feature>
<evidence type="ECO:0000256" key="2">
    <source>
        <dbReference type="ARBA" id="ARBA00006920"/>
    </source>
</evidence>
<accession>A0AAP2Z1S8</accession>
<dbReference type="GO" id="GO:0005267">
    <property type="term" value="F:potassium channel activity"/>
    <property type="evidence" value="ECO:0007669"/>
    <property type="project" value="UniProtKB-KW"/>
</dbReference>
<protein>
    <submittedName>
        <fullName evidence="14">TMEM175 family protein</fullName>
    </submittedName>
</protein>
<keyword evidence="6" id="KW-0631">Potassium channel</keyword>
<evidence type="ECO:0000256" key="12">
    <source>
        <dbReference type="ARBA" id="ARBA00034430"/>
    </source>
</evidence>
<keyword evidence="7" id="KW-0630">Potassium</keyword>
<dbReference type="Pfam" id="PF06736">
    <property type="entry name" value="TMEM175"/>
    <property type="match status" value="1"/>
</dbReference>
<reference evidence="14" key="1">
    <citation type="submission" date="2022-09" db="EMBL/GenBank/DDBJ databases">
        <title>Enrichment on poylsaccharides allowed isolation of novel metabolic and taxonomic groups of Haloarchaea.</title>
        <authorList>
            <person name="Sorokin D.Y."/>
            <person name="Elcheninov A.G."/>
            <person name="Khizhniak T.V."/>
            <person name="Kolganova T.V."/>
            <person name="Kublanov I.V."/>
        </authorList>
    </citation>
    <scope>NUCLEOTIDE SEQUENCE</scope>
    <source>
        <strain evidence="14">AArc-xg1-1</strain>
    </source>
</reference>
<evidence type="ECO:0000256" key="7">
    <source>
        <dbReference type="ARBA" id="ARBA00022958"/>
    </source>
</evidence>
<evidence type="ECO:0000256" key="6">
    <source>
        <dbReference type="ARBA" id="ARBA00022826"/>
    </source>
</evidence>
<dbReference type="Proteomes" id="UP001321018">
    <property type="component" value="Unassembled WGS sequence"/>
</dbReference>
<dbReference type="InterPro" id="IPR010617">
    <property type="entry name" value="TMEM175-like"/>
</dbReference>
<evidence type="ECO:0000256" key="11">
    <source>
        <dbReference type="ARBA" id="ARBA00023303"/>
    </source>
</evidence>
<evidence type="ECO:0000256" key="13">
    <source>
        <dbReference type="SAM" id="Phobius"/>
    </source>
</evidence>
<dbReference type="AlphaFoldDB" id="A0AAP2Z1S8"/>
<evidence type="ECO:0000313" key="15">
    <source>
        <dbReference type="Proteomes" id="UP001321018"/>
    </source>
</evidence>
<keyword evidence="3" id="KW-0813">Transport</keyword>
<name>A0AAP2Z1S8_9EURY</name>
<proteinExistence type="inferred from homology"/>
<evidence type="ECO:0000256" key="9">
    <source>
        <dbReference type="ARBA" id="ARBA00023065"/>
    </source>
</evidence>
<sequence length="201" mass="22896">MVRLLEGEDTNRMDALSDGVFAIVLTLLVLQFQVPDADATGVPAALADQRPLLFSYLLSFAVVGLYWIVHHNLFQRIVRHDRVLLYLNLLFLLTVSFLPFPTELLGIYGTHFTWTLYALNFSFVGLSLTLLWWYAYRRGFTDETVDHRTGRLVTVRGLISPVVFLVSVGVATVSLSLAFVTPILIVPLQMLWARYYERGRE</sequence>
<comment type="similarity">
    <text evidence="2">Belongs to the TMEM175 family.</text>
</comment>
<evidence type="ECO:0000313" key="14">
    <source>
        <dbReference type="EMBL" id="MCU4742870.1"/>
    </source>
</evidence>
<evidence type="ECO:0000256" key="5">
    <source>
        <dbReference type="ARBA" id="ARBA00022692"/>
    </source>
</evidence>
<gene>
    <name evidence="14" type="ORF">OB960_15895</name>
</gene>
<dbReference type="EMBL" id="JAOPKA010000011">
    <property type="protein sequence ID" value="MCU4742870.1"/>
    <property type="molecule type" value="Genomic_DNA"/>
</dbReference>
<feature type="transmembrane region" description="Helical" evidence="13">
    <location>
        <begin position="15"/>
        <end position="33"/>
    </location>
</feature>
<dbReference type="PANTHER" id="PTHR31462:SF5">
    <property type="entry name" value="ENDOSOMAL_LYSOSOMAL PROTON CHANNEL TMEM175"/>
    <property type="match status" value="1"/>
</dbReference>
<keyword evidence="10 13" id="KW-0472">Membrane</keyword>
<feature type="transmembrane region" description="Helical" evidence="13">
    <location>
        <begin position="53"/>
        <end position="71"/>
    </location>
</feature>
<evidence type="ECO:0000256" key="8">
    <source>
        <dbReference type="ARBA" id="ARBA00022989"/>
    </source>
</evidence>
<keyword evidence="8 13" id="KW-1133">Transmembrane helix</keyword>
<keyword evidence="4" id="KW-0633">Potassium transport</keyword>
<comment type="catalytic activity">
    <reaction evidence="12">
        <text>K(+)(in) = K(+)(out)</text>
        <dbReference type="Rhea" id="RHEA:29463"/>
        <dbReference type="ChEBI" id="CHEBI:29103"/>
    </reaction>
</comment>
<feature type="transmembrane region" description="Helical" evidence="13">
    <location>
        <begin position="83"/>
        <end position="102"/>
    </location>
</feature>
<comment type="caution">
    <text evidence="14">The sequence shown here is derived from an EMBL/GenBank/DDBJ whole genome shotgun (WGS) entry which is preliminary data.</text>
</comment>
<evidence type="ECO:0000256" key="10">
    <source>
        <dbReference type="ARBA" id="ARBA00023136"/>
    </source>
</evidence>
<organism evidence="14 15">
    <name type="scientific">Natronoglomus mannanivorans</name>
    <dbReference type="NCBI Taxonomy" id="2979990"/>
    <lineage>
        <taxon>Archaea</taxon>
        <taxon>Methanobacteriati</taxon>
        <taxon>Methanobacteriota</taxon>
        <taxon>Stenosarchaea group</taxon>
        <taxon>Halobacteria</taxon>
        <taxon>Halobacteriales</taxon>
        <taxon>Natrialbaceae</taxon>
        <taxon>Natronoglomus</taxon>
    </lineage>
</organism>
<dbReference type="RefSeq" id="WP_338004680.1">
    <property type="nucleotide sequence ID" value="NZ_JAOPKA010000011.1"/>
</dbReference>
<keyword evidence="5 13" id="KW-0812">Transmembrane</keyword>